<keyword evidence="2" id="KW-1185">Reference proteome</keyword>
<sequence length="66" mass="7672">MTPRRKTRSRGIVRVAAEVEYLRVQDDRSGWDINTGAFSWFNNSGVAVVMRRDVELLHRPVSTRVR</sequence>
<organism evidence="1 2">
    <name type="scientific">Mycolicibacterium sarraceniae</name>
    <dbReference type="NCBI Taxonomy" id="1534348"/>
    <lineage>
        <taxon>Bacteria</taxon>
        <taxon>Bacillati</taxon>
        <taxon>Actinomycetota</taxon>
        <taxon>Actinomycetes</taxon>
        <taxon>Mycobacteriales</taxon>
        <taxon>Mycobacteriaceae</taxon>
        <taxon>Mycolicibacterium</taxon>
    </lineage>
</organism>
<accession>A0A7I7SJN1</accession>
<protein>
    <submittedName>
        <fullName evidence="1">Uncharacterized protein</fullName>
    </submittedName>
</protein>
<evidence type="ECO:0000313" key="2">
    <source>
        <dbReference type="Proteomes" id="UP000466445"/>
    </source>
</evidence>
<gene>
    <name evidence="1" type="ORF">MSAR_01140</name>
</gene>
<dbReference type="Proteomes" id="UP000466445">
    <property type="component" value="Chromosome"/>
</dbReference>
<proteinExistence type="predicted"/>
<dbReference type="KEGG" id="msar:MSAR_01140"/>
<name>A0A7I7SJN1_9MYCO</name>
<reference evidence="1 2" key="1">
    <citation type="journal article" date="2019" name="Emerg. Microbes Infect.">
        <title>Comprehensive subspecies identification of 175 nontuberculous mycobacteria species based on 7547 genomic profiles.</title>
        <authorList>
            <person name="Matsumoto Y."/>
            <person name="Kinjo T."/>
            <person name="Motooka D."/>
            <person name="Nabeya D."/>
            <person name="Jung N."/>
            <person name="Uechi K."/>
            <person name="Horii T."/>
            <person name="Iida T."/>
            <person name="Fujita J."/>
            <person name="Nakamura S."/>
        </authorList>
    </citation>
    <scope>NUCLEOTIDE SEQUENCE [LARGE SCALE GENOMIC DNA]</scope>
    <source>
        <strain evidence="1 2">JCM 30395</strain>
    </source>
</reference>
<evidence type="ECO:0000313" key="1">
    <source>
        <dbReference type="EMBL" id="BBY56978.1"/>
    </source>
</evidence>
<dbReference type="AlphaFoldDB" id="A0A7I7SJN1"/>
<dbReference type="EMBL" id="AP022595">
    <property type="protein sequence ID" value="BBY56978.1"/>
    <property type="molecule type" value="Genomic_DNA"/>
</dbReference>